<reference evidence="2" key="1">
    <citation type="submission" date="2023-06" db="EMBL/GenBank/DDBJ databases">
        <title>Genome-scale phylogeny and comparative genomics of the fungal order Sordariales.</title>
        <authorList>
            <consortium name="Lawrence Berkeley National Laboratory"/>
            <person name="Hensen N."/>
            <person name="Bonometti L."/>
            <person name="Westerberg I."/>
            <person name="Brannstrom I.O."/>
            <person name="Guillou S."/>
            <person name="Cros-Aarteil S."/>
            <person name="Calhoun S."/>
            <person name="Haridas S."/>
            <person name="Kuo A."/>
            <person name="Mondo S."/>
            <person name="Pangilinan J."/>
            <person name="Riley R."/>
            <person name="LaButti K."/>
            <person name="Andreopoulos B."/>
            <person name="Lipzen A."/>
            <person name="Chen C."/>
            <person name="Yanf M."/>
            <person name="Daum C."/>
            <person name="Ng V."/>
            <person name="Clum A."/>
            <person name="Steindorff A."/>
            <person name="Ohm R."/>
            <person name="Martin F."/>
            <person name="Silar P."/>
            <person name="Natvig D."/>
            <person name="Lalanne C."/>
            <person name="Gautier V."/>
            <person name="Ament-velasquez S.L."/>
            <person name="Kruys A."/>
            <person name="Hutchinson M.I."/>
            <person name="Powell A.J."/>
            <person name="Barry K."/>
            <person name="Miller A.N."/>
            <person name="Grigoriev I.V."/>
            <person name="Debuchy R."/>
            <person name="Gladieux P."/>
            <person name="Thoren M.H."/>
            <person name="Johannesson H."/>
        </authorList>
    </citation>
    <scope>NUCLEOTIDE SEQUENCE</scope>
    <source>
        <strain evidence="2">SMH2392-1A</strain>
    </source>
</reference>
<dbReference type="AlphaFoldDB" id="A0AA40BFE6"/>
<evidence type="ECO:0000313" key="2">
    <source>
        <dbReference type="EMBL" id="KAK0733225.1"/>
    </source>
</evidence>
<organism evidence="2 3">
    <name type="scientific">Lasiosphaeria miniovina</name>
    <dbReference type="NCBI Taxonomy" id="1954250"/>
    <lineage>
        <taxon>Eukaryota</taxon>
        <taxon>Fungi</taxon>
        <taxon>Dikarya</taxon>
        <taxon>Ascomycota</taxon>
        <taxon>Pezizomycotina</taxon>
        <taxon>Sordariomycetes</taxon>
        <taxon>Sordariomycetidae</taxon>
        <taxon>Sordariales</taxon>
        <taxon>Lasiosphaeriaceae</taxon>
        <taxon>Lasiosphaeria</taxon>
    </lineage>
</organism>
<name>A0AA40BFE6_9PEZI</name>
<keyword evidence="3" id="KW-1185">Reference proteome</keyword>
<comment type="caution">
    <text evidence="2">The sequence shown here is derived from an EMBL/GenBank/DDBJ whole genome shotgun (WGS) entry which is preliminary data.</text>
</comment>
<accession>A0AA40BFE6</accession>
<proteinExistence type="predicted"/>
<protein>
    <submittedName>
        <fullName evidence="2">Uncharacterized protein</fullName>
    </submittedName>
</protein>
<dbReference type="Proteomes" id="UP001172101">
    <property type="component" value="Unassembled WGS sequence"/>
</dbReference>
<dbReference type="GeneID" id="85322353"/>
<evidence type="ECO:0000256" key="1">
    <source>
        <dbReference type="SAM" id="MobiDB-lite"/>
    </source>
</evidence>
<feature type="compositionally biased region" description="Acidic residues" evidence="1">
    <location>
        <begin position="63"/>
        <end position="88"/>
    </location>
</feature>
<gene>
    <name evidence="2" type="ORF">B0T26DRAFT_669648</name>
</gene>
<evidence type="ECO:0000313" key="3">
    <source>
        <dbReference type="Proteomes" id="UP001172101"/>
    </source>
</evidence>
<dbReference type="EMBL" id="JAUIRO010000001">
    <property type="protein sequence ID" value="KAK0733225.1"/>
    <property type="molecule type" value="Genomic_DNA"/>
</dbReference>
<feature type="region of interest" description="Disordered" evidence="1">
    <location>
        <begin position="50"/>
        <end position="113"/>
    </location>
</feature>
<sequence>MPELRLSKYRFTPSPLFSRRCTCGHRWRQHQVTGERRWVVELLVAKAAEELVGEGVGSSSSNEGEDEDEDGGDDDDDDSDDDDDDDDDKYYTRCDVTPSSVRVDSDWGDLDDA</sequence>
<dbReference type="RefSeq" id="XP_060302102.1">
    <property type="nucleotide sequence ID" value="XM_060439083.1"/>
</dbReference>